<dbReference type="Pfam" id="PF02037">
    <property type="entry name" value="SAP"/>
    <property type="match status" value="1"/>
</dbReference>
<feature type="compositionally biased region" description="Low complexity" evidence="1">
    <location>
        <begin position="15"/>
        <end position="24"/>
    </location>
</feature>
<gene>
    <name evidence="3" type="ORF">MKK02DRAFT_28082</name>
</gene>
<dbReference type="PROSITE" id="PS50800">
    <property type="entry name" value="SAP"/>
    <property type="match status" value="1"/>
</dbReference>
<dbReference type="AlphaFoldDB" id="A0AA38H9D7"/>
<feature type="domain" description="SAP" evidence="2">
    <location>
        <begin position="60"/>
        <end position="94"/>
    </location>
</feature>
<evidence type="ECO:0000313" key="4">
    <source>
        <dbReference type="Proteomes" id="UP001164286"/>
    </source>
</evidence>
<keyword evidence="4" id="KW-1185">Reference proteome</keyword>
<feature type="compositionally biased region" description="Basic and acidic residues" evidence="1">
    <location>
        <begin position="222"/>
        <end position="231"/>
    </location>
</feature>
<feature type="region of interest" description="Disordered" evidence="1">
    <location>
        <begin position="1"/>
        <end position="39"/>
    </location>
</feature>
<feature type="region of interest" description="Disordered" evidence="1">
    <location>
        <begin position="369"/>
        <end position="389"/>
    </location>
</feature>
<name>A0AA38H9D7_9TREE</name>
<dbReference type="EMBL" id="JAKWFO010000006">
    <property type="protein sequence ID" value="KAI9634976.1"/>
    <property type="molecule type" value="Genomic_DNA"/>
</dbReference>
<evidence type="ECO:0000256" key="1">
    <source>
        <dbReference type="SAM" id="MobiDB-lite"/>
    </source>
</evidence>
<feature type="region of interest" description="Disordered" evidence="1">
    <location>
        <begin position="401"/>
        <end position="422"/>
    </location>
</feature>
<dbReference type="Gene3D" id="1.10.720.30">
    <property type="entry name" value="SAP domain"/>
    <property type="match status" value="1"/>
</dbReference>
<comment type="caution">
    <text evidence="3">The sequence shown here is derived from an EMBL/GenBank/DDBJ whole genome shotgun (WGS) entry which is preliminary data.</text>
</comment>
<dbReference type="InterPro" id="IPR003034">
    <property type="entry name" value="SAP_dom"/>
</dbReference>
<evidence type="ECO:0000313" key="3">
    <source>
        <dbReference type="EMBL" id="KAI9634976.1"/>
    </source>
</evidence>
<feature type="compositionally biased region" description="Low complexity" evidence="1">
    <location>
        <begin position="117"/>
        <end position="126"/>
    </location>
</feature>
<evidence type="ECO:0000259" key="2">
    <source>
        <dbReference type="PROSITE" id="PS50800"/>
    </source>
</evidence>
<dbReference type="GeneID" id="77726685"/>
<accession>A0AA38H9D7</accession>
<dbReference type="SUPFAM" id="SSF68906">
    <property type="entry name" value="SAP domain"/>
    <property type="match status" value="1"/>
</dbReference>
<feature type="region of interest" description="Disordered" evidence="1">
    <location>
        <begin position="93"/>
        <end position="155"/>
    </location>
</feature>
<protein>
    <recommendedName>
        <fullName evidence="2">SAP domain-containing protein</fullName>
    </recommendedName>
</protein>
<proteinExistence type="predicted"/>
<dbReference type="RefSeq" id="XP_052944753.1">
    <property type="nucleotide sequence ID" value="XM_053087480.1"/>
</dbReference>
<dbReference type="InterPro" id="IPR036361">
    <property type="entry name" value="SAP_dom_sf"/>
</dbReference>
<dbReference type="SMART" id="SM00513">
    <property type="entry name" value="SAP"/>
    <property type="match status" value="1"/>
</dbReference>
<reference evidence="3" key="1">
    <citation type="journal article" date="2022" name="G3 (Bethesda)">
        <title>High quality genome of the basidiomycete yeast Dioszegia hungarica PDD-24b-2 isolated from cloud water.</title>
        <authorList>
            <person name="Jarrige D."/>
            <person name="Haridas S."/>
            <person name="Bleykasten-Grosshans C."/>
            <person name="Joly M."/>
            <person name="Nadalig T."/>
            <person name="Sancelme M."/>
            <person name="Vuilleumier S."/>
            <person name="Grigoriev I.V."/>
            <person name="Amato P."/>
            <person name="Bringel F."/>
        </authorList>
    </citation>
    <scope>NUCLEOTIDE SEQUENCE</scope>
    <source>
        <strain evidence="3">PDD-24b-2</strain>
    </source>
</reference>
<feature type="compositionally biased region" description="Basic and acidic residues" evidence="1">
    <location>
        <begin position="375"/>
        <end position="389"/>
    </location>
</feature>
<sequence length="422" mass="43500">MLRRKLSAGALRATSSPISSLTSSVPGQSMANAARHGQQGQQIQSANLASAVLLNSQRRWREETVVTLKSELKRRGLSQTGNKTALVTRLESADTSSFLPPVPALPAHPQKRTLSTASPARQAKSSPPAPAAPTKPEGAAQDPIQSEAVTSTGPAVISQKMEAAKTEAIEPDVVDSVPGLPELTEIAQEQQAKGSAGDGMSMSMPSFEETPEVEQVIPLEPDNFRSNRELPEADAPPTSSDVPSGPKVVTVADQTSTPSGGPSHAAYDDLPTPPSAEEAAAAASEAADKLIAALPSLGSVLTTIAHSPIRAVTGVASVLPPIGMPKGELKAENKEYKANSEPLDKEEKRGMYIFGGIVALGLALGGDWSGKGKGKKGDHGKDGKGLKGKVGELVEGAKGVKGDKEWEKASGAGVVGHGARKA</sequence>
<feature type="compositionally biased region" description="Polar residues" evidence="1">
    <location>
        <begin position="143"/>
        <end position="153"/>
    </location>
</feature>
<feature type="region of interest" description="Disordered" evidence="1">
    <location>
        <begin position="187"/>
        <end position="282"/>
    </location>
</feature>
<organism evidence="3 4">
    <name type="scientific">Dioszegia hungarica</name>
    <dbReference type="NCBI Taxonomy" id="4972"/>
    <lineage>
        <taxon>Eukaryota</taxon>
        <taxon>Fungi</taxon>
        <taxon>Dikarya</taxon>
        <taxon>Basidiomycota</taxon>
        <taxon>Agaricomycotina</taxon>
        <taxon>Tremellomycetes</taxon>
        <taxon>Tremellales</taxon>
        <taxon>Bulleribasidiaceae</taxon>
        <taxon>Dioszegia</taxon>
    </lineage>
</organism>
<dbReference type="Proteomes" id="UP001164286">
    <property type="component" value="Unassembled WGS sequence"/>
</dbReference>